<dbReference type="OrthoDB" id="570299at2"/>
<organism evidence="1 2">
    <name type="scientific">Roseateles asaccharophilus</name>
    <dbReference type="NCBI Taxonomy" id="582607"/>
    <lineage>
        <taxon>Bacteria</taxon>
        <taxon>Pseudomonadati</taxon>
        <taxon>Pseudomonadota</taxon>
        <taxon>Betaproteobacteria</taxon>
        <taxon>Burkholderiales</taxon>
        <taxon>Sphaerotilaceae</taxon>
        <taxon>Roseateles</taxon>
    </lineage>
</organism>
<reference evidence="1 2" key="1">
    <citation type="submission" date="2019-03" db="EMBL/GenBank/DDBJ databases">
        <title>Genomic Encyclopedia of Type Strains, Phase IV (KMG-IV): sequencing the most valuable type-strain genomes for metagenomic binning, comparative biology and taxonomic classification.</title>
        <authorList>
            <person name="Goeker M."/>
        </authorList>
    </citation>
    <scope>NUCLEOTIDE SEQUENCE [LARGE SCALE GENOMIC DNA]</scope>
    <source>
        <strain evidence="1 2">DSM 25082</strain>
    </source>
</reference>
<dbReference type="Pfam" id="PF03695">
    <property type="entry name" value="UPF0149"/>
    <property type="match status" value="1"/>
</dbReference>
<dbReference type="AlphaFoldDB" id="A0A4R6N7Z3"/>
<evidence type="ECO:0000313" key="1">
    <source>
        <dbReference type="EMBL" id="TDP11499.1"/>
    </source>
</evidence>
<gene>
    <name evidence="1" type="ORF">DFR39_103430</name>
</gene>
<dbReference type="SUPFAM" id="SSF101327">
    <property type="entry name" value="YgfB-like"/>
    <property type="match status" value="1"/>
</dbReference>
<dbReference type="Gene3D" id="1.20.120.740">
    <property type="entry name" value="YgfB uncharacterised protein family UPF0149, PF03695"/>
    <property type="match status" value="1"/>
</dbReference>
<dbReference type="InterPro" id="IPR036255">
    <property type="entry name" value="YgfB-like_sf"/>
</dbReference>
<dbReference type="Proteomes" id="UP000295357">
    <property type="component" value="Unassembled WGS sequence"/>
</dbReference>
<keyword evidence="2" id="KW-1185">Reference proteome</keyword>
<name>A0A4R6N7Z3_9BURK</name>
<evidence type="ECO:0000313" key="2">
    <source>
        <dbReference type="Proteomes" id="UP000295357"/>
    </source>
</evidence>
<dbReference type="InterPro" id="IPR011978">
    <property type="entry name" value="YgfB-like"/>
</dbReference>
<dbReference type="EMBL" id="SNXE01000003">
    <property type="protein sequence ID" value="TDP11499.1"/>
    <property type="molecule type" value="Genomic_DNA"/>
</dbReference>
<dbReference type="RefSeq" id="WP_133603385.1">
    <property type="nucleotide sequence ID" value="NZ_JAUFPJ010000006.1"/>
</dbReference>
<comment type="caution">
    <text evidence="1">The sequence shown here is derived from an EMBL/GenBank/DDBJ whole genome shotgun (WGS) entry which is preliminary data.</text>
</comment>
<sequence length="212" mass="23125">MEYPRYNPASDNLPLSDDELNLLDDMLAALPSDAALNIEALDGYLSALLLSPRPLPELPGAAWLPTVWGGDGADGLAPFASGKQRKKLSLLVLRHLHGIACQLTQRPEAWEPIFSVAEQEDGAELVDAEDWCTGFMIAVDQDATAWEPLFERTKTAAALAPIALLGGDESQLSPEERSRLQDLNWRDALSREVPESVLTLWTQRQAPQDGAA</sequence>
<dbReference type="NCBIfam" id="TIGR02292">
    <property type="entry name" value="ygfB_yecA"/>
    <property type="match status" value="1"/>
</dbReference>
<evidence type="ECO:0008006" key="3">
    <source>
        <dbReference type="Google" id="ProtNLM"/>
    </source>
</evidence>
<protein>
    <recommendedName>
        <fullName evidence="3">YecA family protein</fullName>
    </recommendedName>
</protein>
<accession>A0A4R6N7Z3</accession>
<proteinExistence type="predicted"/>